<dbReference type="AlphaFoldDB" id="A0A5B8S781"/>
<dbReference type="PROSITE" id="PS50983">
    <property type="entry name" value="FE_B12_PBP"/>
    <property type="match status" value="1"/>
</dbReference>
<dbReference type="OrthoDB" id="1632039at2"/>
<gene>
    <name evidence="3" type="ORF">FRF71_00880</name>
</gene>
<evidence type="ECO:0000256" key="1">
    <source>
        <dbReference type="SAM" id="MobiDB-lite"/>
    </source>
</evidence>
<evidence type="ECO:0000313" key="3">
    <source>
        <dbReference type="EMBL" id="QEA17411.1"/>
    </source>
</evidence>
<dbReference type="InterPro" id="IPR050902">
    <property type="entry name" value="ABC_Transporter_SBP"/>
</dbReference>
<accession>A0A5B8S781</accession>
<keyword evidence="4" id="KW-1185">Reference proteome</keyword>
<feature type="domain" description="Fe/B12 periplasmic-binding" evidence="2">
    <location>
        <begin position="23"/>
        <end position="272"/>
    </location>
</feature>
<dbReference type="PANTHER" id="PTHR30535">
    <property type="entry name" value="VITAMIN B12-BINDING PROTEIN"/>
    <property type="match status" value="1"/>
</dbReference>
<dbReference type="SUPFAM" id="SSF53807">
    <property type="entry name" value="Helical backbone' metal receptor"/>
    <property type="match status" value="1"/>
</dbReference>
<evidence type="ECO:0000313" key="4">
    <source>
        <dbReference type="Proteomes" id="UP000321172"/>
    </source>
</evidence>
<dbReference type="Pfam" id="PF01497">
    <property type="entry name" value="Peripla_BP_2"/>
    <property type="match status" value="1"/>
</dbReference>
<reference evidence="3 4" key="1">
    <citation type="journal article" date="2013" name="J. Microbiol. Biotechnol.">
        <title>Novosphingobium ginsenosidimutans sp. nov., with the ability to convert ginsenoside.</title>
        <authorList>
            <person name="Kim J.K."/>
            <person name="He D."/>
            <person name="Liu Q.M."/>
            <person name="Park H.Y."/>
            <person name="Jung M.S."/>
            <person name="Yoon M.H."/>
            <person name="Kim S.C."/>
            <person name="Im W.T."/>
        </authorList>
    </citation>
    <scope>NUCLEOTIDE SEQUENCE [LARGE SCALE GENOMIC DNA]</scope>
    <source>
        <strain evidence="3 4">FW-6</strain>
    </source>
</reference>
<dbReference type="InterPro" id="IPR002491">
    <property type="entry name" value="ABC_transptr_periplasmic_BD"/>
</dbReference>
<dbReference type="Gene3D" id="3.40.50.1980">
    <property type="entry name" value="Nitrogenase molybdenum iron protein domain"/>
    <property type="match status" value="2"/>
</dbReference>
<feature type="region of interest" description="Disordered" evidence="1">
    <location>
        <begin position="271"/>
        <end position="300"/>
    </location>
</feature>
<proteinExistence type="predicted"/>
<dbReference type="Proteomes" id="UP000321172">
    <property type="component" value="Chromosome"/>
</dbReference>
<dbReference type="EMBL" id="CP042345">
    <property type="protein sequence ID" value="QEA17411.1"/>
    <property type="molecule type" value="Genomic_DNA"/>
</dbReference>
<dbReference type="KEGG" id="ngf:FRF71_00880"/>
<dbReference type="PANTHER" id="PTHR30535:SF35">
    <property type="entry name" value="PERIPLASMIC BINDING PROTEIN"/>
    <property type="match status" value="1"/>
</dbReference>
<name>A0A5B8S781_9SPHN</name>
<protein>
    <submittedName>
        <fullName evidence="3">ABC transporter substrate-binding protein</fullName>
    </submittedName>
</protein>
<sequence>MAGCTAAPAREAASPNAALALPTIVSLNPCTDAILAEVAAPAQILAISHYSQDPAGSSMDLATARQFRATGGSVEEVLALRPDVVVDGTFTPPATRSALERLGLKLEQVPIAATVPDSVAQVRRLAALAGHPQRGEALVRRIEAALAASKAPAGPPVDAIVWQGGGIVAGEGTLITALLEHTGFSNVAAARGLSQASHLPLEAMLAQPPRVILAAGHSHGEEDRLLAHPALAGLKRTTRAPLEPKLLWCGGPTIPKTLARLAEVRRTIPLPLAGGARGGPSSMRTQAGPPPTPPARGRGE</sequence>
<evidence type="ECO:0000259" key="2">
    <source>
        <dbReference type="PROSITE" id="PS50983"/>
    </source>
</evidence>
<organism evidence="3 4">
    <name type="scientific">Novosphingobium ginsenosidimutans</name>
    <dbReference type="NCBI Taxonomy" id="1176536"/>
    <lineage>
        <taxon>Bacteria</taxon>
        <taxon>Pseudomonadati</taxon>
        <taxon>Pseudomonadota</taxon>
        <taxon>Alphaproteobacteria</taxon>
        <taxon>Sphingomonadales</taxon>
        <taxon>Sphingomonadaceae</taxon>
        <taxon>Novosphingobium</taxon>
    </lineage>
</organism>